<dbReference type="PANTHER" id="PTHR43576:SF3">
    <property type="entry name" value="ALPHA-L-ARABINOFURANOSIDASE C"/>
    <property type="match status" value="1"/>
</dbReference>
<evidence type="ECO:0000313" key="4">
    <source>
        <dbReference type="Proteomes" id="UP000179797"/>
    </source>
</evidence>
<dbReference type="PANTHER" id="PTHR43576">
    <property type="entry name" value="ALPHA-L-ARABINOFURANOSIDASE C-RELATED"/>
    <property type="match status" value="1"/>
</dbReference>
<dbReference type="RefSeq" id="WP_044217240.1">
    <property type="nucleotide sequence ID" value="NZ_JRYR02000002.1"/>
</dbReference>
<feature type="signal peptide" evidence="1">
    <location>
        <begin position="1"/>
        <end position="25"/>
    </location>
</feature>
<dbReference type="InterPro" id="IPR013780">
    <property type="entry name" value="Glyco_hydro_b"/>
</dbReference>
<dbReference type="AlphaFoldDB" id="A0A1S1YUE4"/>
<keyword evidence="4" id="KW-1185">Reference proteome</keyword>
<dbReference type="NCBIfam" id="TIGR04183">
    <property type="entry name" value="Por_Secre_tail"/>
    <property type="match status" value="1"/>
</dbReference>
<dbReference type="OrthoDB" id="9758333at2"/>
<evidence type="ECO:0000313" key="3">
    <source>
        <dbReference type="EMBL" id="OHX64648.1"/>
    </source>
</evidence>
<gene>
    <name evidence="3" type="ORF">NH26_24060</name>
</gene>
<comment type="caution">
    <text evidence="3">The sequence shown here is derived from an EMBL/GenBank/DDBJ whole genome shotgun (WGS) entry which is preliminary data.</text>
</comment>
<protein>
    <recommendedName>
        <fullName evidence="2">BIG2 domain-containing protein</fullName>
    </recommendedName>
</protein>
<feature type="chain" id="PRO_5010291287" description="BIG2 domain-containing protein" evidence="1">
    <location>
        <begin position="26"/>
        <end position="960"/>
    </location>
</feature>
<accession>A0A1S1YUE4</accession>
<dbReference type="InterPro" id="IPR017853">
    <property type="entry name" value="GH"/>
</dbReference>
<feature type="domain" description="BIG2" evidence="2">
    <location>
        <begin position="699"/>
        <end position="776"/>
    </location>
</feature>
<dbReference type="GO" id="GO:0000272">
    <property type="term" value="P:polysaccharide catabolic process"/>
    <property type="evidence" value="ECO:0007669"/>
    <property type="project" value="TreeGrafter"/>
</dbReference>
<dbReference type="EMBL" id="JRYR02000002">
    <property type="protein sequence ID" value="OHX64648.1"/>
    <property type="molecule type" value="Genomic_DNA"/>
</dbReference>
<sequence>MKTTTKLKSLLLLLAIIGFTTLSQAQININVNTSNTIATNVSDKYGINLNAGVDHDVDRAAGSRTLATAISETGSKRIRYPGGEKTNYFFWTADPMNPDPTTNYWTGSYADGARTTLNFDEFMSLCQETGAEAHVNVALSIWDTVTLNKTMAAEWVRYSNITKGYNVKYWEIGNEMWHNSKQNQWAMFPINVNTLAAKVIEYSNAMKAVDPTIQVGVSWKANEAQQLINLCGDALDFIAISNYTNGGGTSYANYKNGNNVDLLKVDEGLTLPTVISEFNQADWTDSAWDLANNTGKGLINFDLIGQILESSKTAYGCLWNTRWYPDENGVYEGLKWDAMDNQNNLTAVAKPLVLWEKFIKDDLVQISSGNSDIVAYAAYDNSNGDLNVFLINKETSSNNINLNISSSNSYSSAQVWQFKGNNESDTNPSVSQLSNSSLTSNTISYSLPSTSITVFSMTKDEGQNALITPVEGETYEDTGIQFNFDTNSATEYIFVYDQNWNEIASLSAPNFSFNYVPTSTGNATFHYEYNNANWGKIGQGNVSITITEGSGNNETIDTSKTYYMISPTHNLKIGANGGEDAFTTSLSATDQTVQWQLTASSTAGFYHIDCIGGGAVPRIRTDRSSLADMQSTNSKGDWTKWSLEAVAGTSYYRLTTRGGDNPRLRVGPSGIVEMHPATSTGSNTYISFEEVGSGSSNVAVTSVAISNQNEVLYAGNTLQLNGSVSPSNATNQNVSWSSNNNAVATVNASGLVSAVGVGTANITVTSVDGGHSASTTITVYNQVNALITPVEGGTYSSTSPLEFIFTTSAATQYIYVYDANWTEVAYLTAPNFTFSHTPTITGNTKFHYQFRNASWGNMGDDANVNLTITSSGARKNTAEIMETLDLAVYPNPATDFVTIESNNMKGIKAYTLYTLMGQQVVSGTFEDTHQLSVSGLKKGTYIIVVSDEADNRKQAKLLVN</sequence>
<dbReference type="SUPFAM" id="SSF49373">
    <property type="entry name" value="Invasin/intimin cell-adhesion fragments"/>
    <property type="match status" value="1"/>
</dbReference>
<dbReference type="SUPFAM" id="SSF51445">
    <property type="entry name" value="(Trans)glycosidases"/>
    <property type="match status" value="1"/>
</dbReference>
<reference evidence="3 4" key="1">
    <citation type="journal article" date="2012" name="Int. J. Syst. Evol. Microbiol.">
        <title>Flammeovirga pacifica sp. nov., isolated from deep-sea sediment.</title>
        <authorList>
            <person name="Xu H."/>
            <person name="Fu Y."/>
            <person name="Yang N."/>
            <person name="Ding Z."/>
            <person name="Lai Q."/>
            <person name="Zeng R."/>
        </authorList>
    </citation>
    <scope>NUCLEOTIDE SEQUENCE [LARGE SCALE GENOMIC DNA]</scope>
    <source>
        <strain evidence="4">DSM 24597 / LMG 26175 / WPAGA1</strain>
    </source>
</reference>
<dbReference type="SMART" id="SM00635">
    <property type="entry name" value="BID_2"/>
    <property type="match status" value="1"/>
</dbReference>
<dbReference type="Pfam" id="PF02368">
    <property type="entry name" value="Big_2"/>
    <property type="match status" value="1"/>
</dbReference>
<organism evidence="3 4">
    <name type="scientific">Flammeovirga pacifica</name>
    <dbReference type="NCBI Taxonomy" id="915059"/>
    <lineage>
        <taxon>Bacteria</taxon>
        <taxon>Pseudomonadati</taxon>
        <taxon>Bacteroidota</taxon>
        <taxon>Cytophagia</taxon>
        <taxon>Cytophagales</taxon>
        <taxon>Flammeovirgaceae</taxon>
        <taxon>Flammeovirga</taxon>
    </lineage>
</organism>
<dbReference type="Gene3D" id="3.20.20.80">
    <property type="entry name" value="Glycosidases"/>
    <property type="match status" value="1"/>
</dbReference>
<evidence type="ECO:0000256" key="1">
    <source>
        <dbReference type="SAM" id="SignalP"/>
    </source>
</evidence>
<dbReference type="Proteomes" id="UP000179797">
    <property type="component" value="Unassembled WGS sequence"/>
</dbReference>
<dbReference type="Gene3D" id="2.60.40.1080">
    <property type="match status" value="1"/>
</dbReference>
<dbReference type="InterPro" id="IPR003343">
    <property type="entry name" value="Big_2"/>
</dbReference>
<dbReference type="InterPro" id="IPR008964">
    <property type="entry name" value="Invasin/intimin_cell_adhesion"/>
</dbReference>
<keyword evidence="1" id="KW-0732">Signal</keyword>
<evidence type="ECO:0000259" key="2">
    <source>
        <dbReference type="SMART" id="SM00635"/>
    </source>
</evidence>
<dbReference type="InterPro" id="IPR026444">
    <property type="entry name" value="Secre_tail"/>
</dbReference>
<dbReference type="Pfam" id="PF18962">
    <property type="entry name" value="Por_Secre_tail"/>
    <property type="match status" value="1"/>
</dbReference>
<dbReference type="STRING" id="915059.NH26_24060"/>
<dbReference type="Gene3D" id="2.60.40.1180">
    <property type="entry name" value="Golgi alpha-mannosidase II"/>
    <property type="match status" value="1"/>
</dbReference>
<name>A0A1S1YUE4_FLAPC</name>
<proteinExistence type="predicted"/>